<feature type="transmembrane region" description="Helical" evidence="1">
    <location>
        <begin position="304"/>
        <end position="329"/>
    </location>
</feature>
<dbReference type="AlphaFoldDB" id="A0A917M997"/>
<sequence>MSLGSETLHLAPKPSSRLLSIDVMRGITIGFMILVNNNGQNNLAYRAMNHSPWNGFTPTDLVFPTFLFIMGVSIVLSFGARKAQSTPKSELLLHILRRFVLLVLLGLVVNGFPYFHLHTLRIYGVLQRIAVCYLLASLLQLLTERIAPRVALFVLALAGYWVLLRWVPVPGHGMPGRDFPLLDPDINLVAYVDRHIFPHRLFEGTRDPEGLLSDIPSFASTLLGMIAGWWLKSVRPSFDKVKWLAIGGVLLLAAGLLWSQSLPINKKLWTSSYVLYAGGWSVLILTACYFALEIKQWRGQWTYPWVVFGTNAITAYVLSELLSSAVAVFHVNSNQSLQQFVYSGFFYHIGTPAFGSLVYSILFAAICWIPAWLLYRKRIFIKL</sequence>
<proteinExistence type="predicted"/>
<keyword evidence="4" id="KW-1185">Reference proteome</keyword>
<evidence type="ECO:0000313" key="4">
    <source>
        <dbReference type="Proteomes" id="UP000647241"/>
    </source>
</evidence>
<evidence type="ECO:0000259" key="2">
    <source>
        <dbReference type="Pfam" id="PF07786"/>
    </source>
</evidence>
<feature type="transmembrane region" description="Helical" evidence="1">
    <location>
        <begin position="273"/>
        <end position="292"/>
    </location>
</feature>
<dbReference type="EMBL" id="BMGT01000003">
    <property type="protein sequence ID" value="GGG85849.1"/>
    <property type="molecule type" value="Genomic_DNA"/>
</dbReference>
<organism evidence="3 4">
    <name type="scientific">Edaphobacter dinghuensis</name>
    <dbReference type="NCBI Taxonomy" id="1560005"/>
    <lineage>
        <taxon>Bacteria</taxon>
        <taxon>Pseudomonadati</taxon>
        <taxon>Acidobacteriota</taxon>
        <taxon>Terriglobia</taxon>
        <taxon>Terriglobales</taxon>
        <taxon>Acidobacteriaceae</taxon>
        <taxon>Edaphobacter</taxon>
    </lineage>
</organism>
<reference evidence="3" key="1">
    <citation type="journal article" date="2014" name="Int. J. Syst. Evol. Microbiol.">
        <title>Complete genome sequence of Corynebacterium casei LMG S-19264T (=DSM 44701T), isolated from a smear-ripened cheese.</title>
        <authorList>
            <consortium name="US DOE Joint Genome Institute (JGI-PGF)"/>
            <person name="Walter F."/>
            <person name="Albersmeier A."/>
            <person name="Kalinowski J."/>
            <person name="Ruckert C."/>
        </authorList>
    </citation>
    <scope>NUCLEOTIDE SEQUENCE</scope>
    <source>
        <strain evidence="3">CGMCC 1.12997</strain>
    </source>
</reference>
<dbReference type="PANTHER" id="PTHR31061:SF24">
    <property type="entry name" value="LD22376P"/>
    <property type="match status" value="1"/>
</dbReference>
<feature type="transmembrane region" description="Helical" evidence="1">
    <location>
        <begin position="99"/>
        <end position="116"/>
    </location>
</feature>
<dbReference type="PANTHER" id="PTHR31061">
    <property type="entry name" value="LD22376P"/>
    <property type="match status" value="1"/>
</dbReference>
<dbReference type="Proteomes" id="UP000647241">
    <property type="component" value="Unassembled WGS sequence"/>
</dbReference>
<feature type="transmembrane region" description="Helical" evidence="1">
    <location>
        <begin position="211"/>
        <end position="231"/>
    </location>
</feature>
<keyword evidence="1" id="KW-0812">Transmembrane</keyword>
<feature type="transmembrane region" description="Helical" evidence="1">
    <location>
        <begin position="122"/>
        <end position="143"/>
    </location>
</feature>
<keyword evidence="1" id="KW-0472">Membrane</keyword>
<gene>
    <name evidence="3" type="ORF">GCM10011585_32180</name>
</gene>
<dbReference type="RefSeq" id="WP_188555163.1">
    <property type="nucleotide sequence ID" value="NZ_BMGT01000003.1"/>
</dbReference>
<keyword evidence="1" id="KW-1133">Transmembrane helix</keyword>
<evidence type="ECO:0000256" key="1">
    <source>
        <dbReference type="SAM" id="Phobius"/>
    </source>
</evidence>
<dbReference type="Pfam" id="PF07786">
    <property type="entry name" value="HGSNAT_cat"/>
    <property type="match status" value="1"/>
</dbReference>
<feature type="transmembrane region" description="Helical" evidence="1">
    <location>
        <begin position="349"/>
        <end position="375"/>
    </location>
</feature>
<feature type="domain" description="Heparan-alpha-glucosaminide N-acetyltransferase catalytic" evidence="2">
    <location>
        <begin position="17"/>
        <end position="158"/>
    </location>
</feature>
<feature type="transmembrane region" description="Helical" evidence="1">
    <location>
        <begin position="61"/>
        <end position="79"/>
    </location>
</feature>
<name>A0A917M997_9BACT</name>
<reference evidence="3" key="2">
    <citation type="submission" date="2020-09" db="EMBL/GenBank/DDBJ databases">
        <authorList>
            <person name="Sun Q."/>
            <person name="Zhou Y."/>
        </authorList>
    </citation>
    <scope>NUCLEOTIDE SEQUENCE</scope>
    <source>
        <strain evidence="3">CGMCC 1.12997</strain>
    </source>
</reference>
<protein>
    <submittedName>
        <fullName evidence="3">Membrane protein</fullName>
    </submittedName>
</protein>
<feature type="transmembrane region" description="Helical" evidence="1">
    <location>
        <begin position="243"/>
        <end position="261"/>
    </location>
</feature>
<dbReference type="InterPro" id="IPR012429">
    <property type="entry name" value="HGSNAT_cat"/>
</dbReference>
<feature type="transmembrane region" description="Helical" evidence="1">
    <location>
        <begin position="150"/>
        <end position="167"/>
    </location>
</feature>
<evidence type="ECO:0000313" key="3">
    <source>
        <dbReference type="EMBL" id="GGG85849.1"/>
    </source>
</evidence>
<accession>A0A917M997</accession>
<comment type="caution">
    <text evidence="3">The sequence shown here is derived from an EMBL/GenBank/DDBJ whole genome shotgun (WGS) entry which is preliminary data.</text>
</comment>